<evidence type="ECO:0000313" key="3">
    <source>
        <dbReference type="Proteomes" id="UP000036403"/>
    </source>
</evidence>
<comment type="caution">
    <text evidence="2">The sequence shown here is derived from an EMBL/GenBank/DDBJ whole genome shotgun (WGS) entry which is preliminary data.</text>
</comment>
<dbReference type="OrthoDB" id="8022549at2759"/>
<gene>
    <name evidence="2" type="ORF">RF55_24264</name>
</gene>
<dbReference type="AlphaFoldDB" id="A0A0J7JV28"/>
<dbReference type="Proteomes" id="UP000036403">
    <property type="component" value="Unassembled WGS sequence"/>
</dbReference>
<dbReference type="EMBL" id="LBMM01028617">
    <property type="protein sequence ID" value="KMQ82078.1"/>
    <property type="molecule type" value="Genomic_DNA"/>
</dbReference>
<protein>
    <submittedName>
        <fullName evidence="2">Retrovirus-like pol polyprotein</fullName>
    </submittedName>
</protein>
<feature type="domain" description="Integrase p58-like C-terminal" evidence="1">
    <location>
        <begin position="111"/>
        <end position="146"/>
    </location>
</feature>
<name>A0A0J7JV28_LASNI</name>
<dbReference type="GO" id="GO:0003676">
    <property type="term" value="F:nucleic acid binding"/>
    <property type="evidence" value="ECO:0007669"/>
    <property type="project" value="InterPro"/>
</dbReference>
<dbReference type="PaxDb" id="67767-A0A0J7JV28"/>
<dbReference type="InterPro" id="IPR036397">
    <property type="entry name" value="RNaseH_sf"/>
</dbReference>
<dbReference type="InterPro" id="IPR054465">
    <property type="entry name" value="Integrase_p58-like_C"/>
</dbReference>
<reference evidence="2 3" key="1">
    <citation type="submission" date="2015-04" db="EMBL/GenBank/DDBJ databases">
        <title>Lasius niger genome sequencing.</title>
        <authorList>
            <person name="Konorov E.A."/>
            <person name="Nikitin M.A."/>
            <person name="Kirill M.V."/>
            <person name="Chang P."/>
        </authorList>
    </citation>
    <scope>NUCLEOTIDE SEQUENCE [LARGE SCALE GENOMIC DNA]</scope>
    <source>
        <tissue evidence="2">Whole</tissue>
    </source>
</reference>
<sequence length="168" mass="19711">MCTPPGTPWTKLLEEATKEYNNTPHDVTKFPPNYLMYGKLPYDPPIDLGNIYPPLEEARKIAYENTKKDYAKNKIRYDKRFLESPFKVGDVVMVENFRYPHTRKLEQIFDGPYTIINKISDVTFEIDKPNQITGKKSDILHSTRLRFFNAADKFELKPRHSNIPIKDK</sequence>
<evidence type="ECO:0000259" key="1">
    <source>
        <dbReference type="Pfam" id="PF22938"/>
    </source>
</evidence>
<accession>A0A0J7JV28</accession>
<dbReference type="Gene3D" id="3.30.420.10">
    <property type="entry name" value="Ribonuclease H-like superfamily/Ribonuclease H"/>
    <property type="match status" value="1"/>
</dbReference>
<keyword evidence="3" id="KW-1185">Reference proteome</keyword>
<dbReference type="Pfam" id="PF22938">
    <property type="entry name" value="Integrase_p58_C"/>
    <property type="match status" value="1"/>
</dbReference>
<proteinExistence type="predicted"/>
<evidence type="ECO:0000313" key="2">
    <source>
        <dbReference type="EMBL" id="KMQ82078.1"/>
    </source>
</evidence>
<organism evidence="2 3">
    <name type="scientific">Lasius niger</name>
    <name type="common">Black garden ant</name>
    <dbReference type="NCBI Taxonomy" id="67767"/>
    <lineage>
        <taxon>Eukaryota</taxon>
        <taxon>Metazoa</taxon>
        <taxon>Ecdysozoa</taxon>
        <taxon>Arthropoda</taxon>
        <taxon>Hexapoda</taxon>
        <taxon>Insecta</taxon>
        <taxon>Pterygota</taxon>
        <taxon>Neoptera</taxon>
        <taxon>Endopterygota</taxon>
        <taxon>Hymenoptera</taxon>
        <taxon>Apocrita</taxon>
        <taxon>Aculeata</taxon>
        <taxon>Formicoidea</taxon>
        <taxon>Formicidae</taxon>
        <taxon>Formicinae</taxon>
        <taxon>Lasius</taxon>
        <taxon>Lasius</taxon>
    </lineage>
</organism>